<evidence type="ECO:0000256" key="10">
    <source>
        <dbReference type="SAM" id="Coils"/>
    </source>
</evidence>
<keyword evidence="12" id="KW-0812">Transmembrane</keyword>
<feature type="domain" description="Histidine kinase" evidence="14">
    <location>
        <begin position="863"/>
        <end position="1198"/>
    </location>
</feature>
<dbReference type="GO" id="GO:0005524">
    <property type="term" value="F:ATP binding"/>
    <property type="evidence" value="ECO:0007669"/>
    <property type="project" value="UniProtKB-KW"/>
</dbReference>
<dbReference type="Gene3D" id="1.10.287.130">
    <property type="match status" value="1"/>
</dbReference>
<dbReference type="InterPro" id="IPR003661">
    <property type="entry name" value="HisK_dim/P_dom"/>
</dbReference>
<evidence type="ECO:0000313" key="17">
    <source>
        <dbReference type="Proteomes" id="UP000193920"/>
    </source>
</evidence>
<dbReference type="InterPro" id="IPR036097">
    <property type="entry name" value="HisK_dim/P_sf"/>
</dbReference>
<dbReference type="PANTHER" id="PTHR45339">
    <property type="entry name" value="HYBRID SIGNAL TRANSDUCTION HISTIDINE KINASE J"/>
    <property type="match status" value="1"/>
</dbReference>
<dbReference type="EC" id="2.7.13.3" evidence="2"/>
<comment type="caution">
    <text evidence="16">The sequence shown here is derived from an EMBL/GenBank/DDBJ whole genome shotgun (WGS) entry which is preliminary data.</text>
</comment>
<accession>A0A1Y2F899</accession>
<feature type="region of interest" description="Disordered" evidence="11">
    <location>
        <begin position="1439"/>
        <end position="1484"/>
    </location>
</feature>
<dbReference type="PANTHER" id="PTHR45339:SF1">
    <property type="entry name" value="HYBRID SIGNAL TRANSDUCTION HISTIDINE KINASE J"/>
    <property type="match status" value="1"/>
</dbReference>
<evidence type="ECO:0000259" key="13">
    <source>
        <dbReference type="PROSITE" id="PS50011"/>
    </source>
</evidence>
<dbReference type="PRINTS" id="PR00344">
    <property type="entry name" value="BCTRLSENSOR"/>
</dbReference>
<feature type="domain" description="Protein kinase" evidence="13">
    <location>
        <begin position="499"/>
        <end position="780"/>
    </location>
</feature>
<dbReference type="PROSITE" id="PS50109">
    <property type="entry name" value="HIS_KIN"/>
    <property type="match status" value="1"/>
</dbReference>
<keyword evidence="12" id="KW-1133">Transmembrane helix</keyword>
<keyword evidence="5" id="KW-0547">Nucleotide-binding</keyword>
<gene>
    <name evidence="16" type="ORF">LY90DRAFT_664772</name>
</gene>
<evidence type="ECO:0000259" key="15">
    <source>
        <dbReference type="PROSITE" id="PS50110"/>
    </source>
</evidence>
<dbReference type="Pfam" id="PF00072">
    <property type="entry name" value="Response_reg"/>
    <property type="match status" value="1"/>
</dbReference>
<dbReference type="Gene3D" id="3.40.50.2300">
    <property type="match status" value="2"/>
</dbReference>
<feature type="domain" description="Response regulatory" evidence="15">
    <location>
        <begin position="1285"/>
        <end position="1402"/>
    </location>
</feature>
<name>A0A1Y2F899_9FUNG</name>
<dbReference type="CDD" id="cd16922">
    <property type="entry name" value="HATPase_EvgS-ArcB-TorS-like"/>
    <property type="match status" value="1"/>
</dbReference>
<keyword evidence="12" id="KW-0472">Membrane</keyword>
<feature type="coiled-coil region" evidence="10">
    <location>
        <begin position="41"/>
        <end position="68"/>
    </location>
</feature>
<evidence type="ECO:0000313" key="16">
    <source>
        <dbReference type="EMBL" id="ORY79145.1"/>
    </source>
</evidence>
<comment type="catalytic activity">
    <reaction evidence="1">
        <text>ATP + protein L-histidine = ADP + protein N-phospho-L-histidine.</text>
        <dbReference type="EC" id="2.7.13.3"/>
    </reaction>
</comment>
<sequence length="1609" mass="182596">MSNLNKILHIVSFIYNNVFLVSSLLLIFCFNILITNSKVNIHNKIKENELLKRQNENQEDTNANAQNQTQSVVDNYPFGKAIFLFNYNGESNQNMYNQLELYTFEKSFASKKYCEKQNGSEQIPSLISNGYKLFFGNSKDYYKTFVLNAKLHPDVMFVLVGENDFNDSNLDASTSSLTNLHAIAWLHWEARYIAGFVAGAKIEKSVCFVYSESLPGSHIAFNAFYSGIYHARQYLYFSETATVKYIDLNDLTDTDPKTFGSSCEVVHYHISQDQYKKFFDISNETSAIGYLPVVNDNEILAPRDKEYFTIIVDLTSSYEYFIENFSKIQETKQQILVAPCYNRIRDITVQNDIIYKPTLDLSGPKTDYKQIIKDAITSFKGLDEQSFMNDLGITNIKDYIFGRISNPVFLVTPKAYVGTTKDIGESSNDCDEDFQCNESGGELDGLCHCNCYFLYGGKRCQINGRLILICTFLGIIPIVYLFYKSKGKWHRKKGWLWDVDYEELITDSPWQYTRTGMIGYRNGLQVFVKQIKSRKITLTQSMREEIYELRELRHPNLIHFVGICYVMDGIGLITEYVAKGSLMEILAHQDHKLEFQFKYSLISDLIKGMQYLHQSKIGYHGLLTSRKCLISSRWELKITDFGLREVKETIRAANNYDELENGDSYYDLLWTAPECIHIEGDSYQVVGYQKGDIYSIGIILNEIMTRQLPFCDMEYNPKDIIRNIIADGTLRPTMQVLNGEEGIQDMNQIICECWAEDPDDRPAMSTLAMMVRDINPKQFNSVADKMVEMLESYGDHMEDLVRQRTAELENEKNITAKLLNQMQDRNKLLQDQIEYRKKIELDLKAAKEAAEGATEMKSKFLANMSHEIRTPMNSVLGWATLLLDTNLSSVQKEYVEIIISSGDLLLGILNNILDYLKIESQKMLLESRPVDIVNTIESCLAIIAPKALDKKLSLLYEISPDCPDTIIGDPTRINQILLNIANNAVKFTKEGQIKITVESKQISVYEIINQNEIQLQNQNQLKLLNNANNYSNPINIQNKFLEKKLDVNNSNPFINQNTSNFNNNQGQTGLMANSQQSQLLSQPSINNIIKSSQILGPENDPLALINAKAQNKNTKLTTAYEMLFTVTDTGIGITEEKMDKLFKPFSQVDSSTTRKYGGTGLGLAICKDLSELMGGRIWVESGENKIGTKFAFTIKSLMEESKKKLKESHLKRTDILIKPFKQSKLFKSVLKLKNIESSTSFTSFLGTEKMTSGIGNTATSGSGFKLSNMSKSKSQTQIRDYSGLSVLVADDNQTNQAVLKKLLATYLKITADTAYNGIEVLEALKKKKYDLIFMDFHMPLMDGLEATGKIRQLYPLSPIKIVAVTAAALPGDKEQCLESGMDDYITKPIRKAELIQMLQRLWPDEQPKHKDEEIIEIKSPAEEKDNVFSNERFSLLKSRTSNNVGNSSMTSNSSNSKRKSSIVVKGRKLSISSNEPNSNSNKRISGTFKRFSLTHNKSASQSLLPTSPEMVENKRSSLTTKQLSKINNILSPISPTSKGKLFGKGNNYNGSYSSSSATTFIKKTTQEEHNKRNSNQYLLDLFNDYIAEESEEADKMCKNPLLDKHSNDE</sequence>
<dbReference type="InterPro" id="IPR004358">
    <property type="entry name" value="Sig_transdc_His_kin-like_C"/>
</dbReference>
<dbReference type="InterPro" id="IPR011009">
    <property type="entry name" value="Kinase-like_dom_sf"/>
</dbReference>
<dbReference type="Proteomes" id="UP000193920">
    <property type="component" value="Unassembled WGS sequence"/>
</dbReference>
<dbReference type="SMART" id="SM00387">
    <property type="entry name" value="HATPase_c"/>
    <property type="match status" value="1"/>
</dbReference>
<dbReference type="InterPro" id="IPR036890">
    <property type="entry name" value="HATPase_C_sf"/>
</dbReference>
<dbReference type="PROSITE" id="PS50011">
    <property type="entry name" value="PROTEIN_KINASE_DOM"/>
    <property type="match status" value="1"/>
</dbReference>
<protein>
    <recommendedName>
        <fullName evidence="2">histidine kinase</fullName>
        <ecNumber evidence="2">2.7.13.3</ecNumber>
    </recommendedName>
</protein>
<dbReference type="Gene3D" id="1.10.510.10">
    <property type="entry name" value="Transferase(Phosphotransferase) domain 1"/>
    <property type="match status" value="1"/>
</dbReference>
<evidence type="ECO:0000256" key="11">
    <source>
        <dbReference type="SAM" id="MobiDB-lite"/>
    </source>
</evidence>
<dbReference type="EMBL" id="MCOG01000015">
    <property type="protein sequence ID" value="ORY79145.1"/>
    <property type="molecule type" value="Genomic_DNA"/>
</dbReference>
<feature type="compositionally biased region" description="Basic residues" evidence="11">
    <location>
        <begin position="1456"/>
        <end position="1468"/>
    </location>
</feature>
<organism evidence="16 17">
    <name type="scientific">Neocallimastix californiae</name>
    <dbReference type="NCBI Taxonomy" id="1754190"/>
    <lineage>
        <taxon>Eukaryota</taxon>
        <taxon>Fungi</taxon>
        <taxon>Fungi incertae sedis</taxon>
        <taxon>Chytridiomycota</taxon>
        <taxon>Chytridiomycota incertae sedis</taxon>
        <taxon>Neocallimastigomycetes</taxon>
        <taxon>Neocallimastigales</taxon>
        <taxon>Neocallimastigaceae</taxon>
        <taxon>Neocallimastix</taxon>
    </lineage>
</organism>
<feature type="compositionally biased region" description="Low complexity" evidence="11">
    <location>
        <begin position="1441"/>
        <end position="1455"/>
    </location>
</feature>
<feature type="transmembrane region" description="Helical" evidence="12">
    <location>
        <begin position="12"/>
        <end position="34"/>
    </location>
</feature>
<feature type="coiled-coil region" evidence="10">
    <location>
        <begin position="805"/>
        <end position="856"/>
    </location>
</feature>
<dbReference type="SUPFAM" id="SSF55874">
    <property type="entry name" value="ATPase domain of HSP90 chaperone/DNA topoisomerase II/histidine kinase"/>
    <property type="match status" value="2"/>
</dbReference>
<dbReference type="CDD" id="cd17546">
    <property type="entry name" value="REC_hyHK_CKI1_RcsC-like"/>
    <property type="match status" value="1"/>
</dbReference>
<dbReference type="InterPro" id="IPR001789">
    <property type="entry name" value="Sig_transdc_resp-reg_receiver"/>
</dbReference>
<evidence type="ECO:0000256" key="12">
    <source>
        <dbReference type="SAM" id="Phobius"/>
    </source>
</evidence>
<keyword evidence="4" id="KW-0808">Transferase</keyword>
<dbReference type="CDD" id="cd00082">
    <property type="entry name" value="HisKA"/>
    <property type="match status" value="1"/>
</dbReference>
<keyword evidence="3 9" id="KW-0597">Phosphoprotein</keyword>
<dbReference type="InterPro" id="IPR000719">
    <property type="entry name" value="Prot_kinase_dom"/>
</dbReference>
<dbReference type="SUPFAM" id="SSF56112">
    <property type="entry name" value="Protein kinase-like (PK-like)"/>
    <property type="match status" value="1"/>
</dbReference>
<dbReference type="Gene3D" id="3.30.565.10">
    <property type="entry name" value="Histidine kinase-like ATPase, C-terminal domain"/>
    <property type="match status" value="1"/>
</dbReference>
<evidence type="ECO:0000256" key="1">
    <source>
        <dbReference type="ARBA" id="ARBA00000085"/>
    </source>
</evidence>
<dbReference type="InterPro" id="IPR011006">
    <property type="entry name" value="CheY-like_superfamily"/>
</dbReference>
<keyword evidence="17" id="KW-1185">Reference proteome</keyword>
<proteinExistence type="predicted"/>
<dbReference type="InterPro" id="IPR001245">
    <property type="entry name" value="Ser-Thr/Tyr_kinase_cat_dom"/>
</dbReference>
<keyword evidence="10" id="KW-0175">Coiled coil</keyword>
<dbReference type="SMART" id="SM00388">
    <property type="entry name" value="HisKA"/>
    <property type="match status" value="1"/>
</dbReference>
<dbReference type="PROSITE" id="PS50110">
    <property type="entry name" value="RESPONSE_REGULATORY"/>
    <property type="match status" value="1"/>
</dbReference>
<dbReference type="STRING" id="1754190.A0A1Y2F899"/>
<dbReference type="InterPro" id="IPR005467">
    <property type="entry name" value="His_kinase_dom"/>
</dbReference>
<dbReference type="SUPFAM" id="SSF47384">
    <property type="entry name" value="Homodimeric domain of signal transducing histidine kinase"/>
    <property type="match status" value="1"/>
</dbReference>
<evidence type="ECO:0000256" key="3">
    <source>
        <dbReference type="ARBA" id="ARBA00022553"/>
    </source>
</evidence>
<evidence type="ECO:0000256" key="7">
    <source>
        <dbReference type="ARBA" id="ARBA00022840"/>
    </source>
</evidence>
<keyword evidence="7" id="KW-0067">ATP-binding</keyword>
<dbReference type="SUPFAM" id="SSF52172">
    <property type="entry name" value="CheY-like"/>
    <property type="match status" value="1"/>
</dbReference>
<feature type="compositionally biased region" description="Low complexity" evidence="11">
    <location>
        <begin position="1470"/>
        <end position="1481"/>
    </location>
</feature>
<dbReference type="OrthoDB" id="10266508at2759"/>
<dbReference type="Pfam" id="PF00512">
    <property type="entry name" value="HisKA"/>
    <property type="match status" value="1"/>
</dbReference>
<evidence type="ECO:0000256" key="6">
    <source>
        <dbReference type="ARBA" id="ARBA00022777"/>
    </source>
</evidence>
<dbReference type="Pfam" id="PF02518">
    <property type="entry name" value="HATPase_c"/>
    <property type="match status" value="1"/>
</dbReference>
<feature type="transmembrane region" description="Helical" evidence="12">
    <location>
        <begin position="557"/>
        <end position="578"/>
    </location>
</feature>
<feature type="transmembrane region" description="Helical" evidence="12">
    <location>
        <begin position="466"/>
        <end position="483"/>
    </location>
</feature>
<dbReference type="FunFam" id="1.10.287.130:FF:000002">
    <property type="entry name" value="Two-component osmosensing histidine kinase"/>
    <property type="match status" value="1"/>
</dbReference>
<reference evidence="16 17" key="1">
    <citation type="submission" date="2016-08" db="EMBL/GenBank/DDBJ databases">
        <title>A Parts List for Fungal Cellulosomes Revealed by Comparative Genomics.</title>
        <authorList>
            <consortium name="DOE Joint Genome Institute"/>
            <person name="Haitjema C.H."/>
            <person name="Gilmore S.P."/>
            <person name="Henske J.K."/>
            <person name="Solomon K.V."/>
            <person name="De Groot R."/>
            <person name="Kuo A."/>
            <person name="Mondo S.J."/>
            <person name="Salamov A.A."/>
            <person name="Labutti K."/>
            <person name="Zhao Z."/>
            <person name="Chiniquy J."/>
            <person name="Barry K."/>
            <person name="Brewer H.M."/>
            <person name="Purvine S.O."/>
            <person name="Wright A.T."/>
            <person name="Boxma B."/>
            <person name="Van Alen T."/>
            <person name="Hackstein J.H."/>
            <person name="Baker S.E."/>
            <person name="Grigoriev I.V."/>
            <person name="O'Malley M.A."/>
        </authorList>
    </citation>
    <scope>NUCLEOTIDE SEQUENCE [LARGE SCALE GENOMIC DNA]</scope>
    <source>
        <strain evidence="16 17">G1</strain>
    </source>
</reference>
<evidence type="ECO:0000256" key="9">
    <source>
        <dbReference type="PROSITE-ProRule" id="PRU00169"/>
    </source>
</evidence>
<evidence type="ECO:0000256" key="8">
    <source>
        <dbReference type="ARBA" id="ARBA00023012"/>
    </source>
</evidence>
<dbReference type="GO" id="GO:0000155">
    <property type="term" value="F:phosphorelay sensor kinase activity"/>
    <property type="evidence" value="ECO:0007669"/>
    <property type="project" value="InterPro"/>
</dbReference>
<dbReference type="Pfam" id="PF07714">
    <property type="entry name" value="PK_Tyr_Ser-Thr"/>
    <property type="match status" value="1"/>
</dbReference>
<keyword evidence="8" id="KW-0902">Two-component regulatory system</keyword>
<evidence type="ECO:0000256" key="5">
    <source>
        <dbReference type="ARBA" id="ARBA00022741"/>
    </source>
</evidence>
<feature type="modified residue" description="4-aspartylphosphate" evidence="9">
    <location>
        <position position="1335"/>
    </location>
</feature>
<keyword evidence="6" id="KW-0418">Kinase</keyword>
<evidence type="ECO:0000256" key="2">
    <source>
        <dbReference type="ARBA" id="ARBA00012438"/>
    </source>
</evidence>
<evidence type="ECO:0000259" key="14">
    <source>
        <dbReference type="PROSITE" id="PS50109"/>
    </source>
</evidence>
<dbReference type="SMART" id="SM00448">
    <property type="entry name" value="REC"/>
    <property type="match status" value="1"/>
</dbReference>
<dbReference type="InterPro" id="IPR003594">
    <property type="entry name" value="HATPase_dom"/>
</dbReference>
<evidence type="ECO:0000256" key="4">
    <source>
        <dbReference type="ARBA" id="ARBA00022679"/>
    </source>
</evidence>